<sequence>MESTNAVTAWFGARFGDLHPLLQALHMRNSELSGPVVLHFGRGMAGAFGRRLARKLGMPDVAGSHHLTVRISHNASTLGWDRCFDGTHHLRSQFIPHGRWPEGYWIERTGALELTLTVDVMEGGWHWRVISARLRGFRVPLWLIPRSTAYKRIEDGNYRFHAAFSVPVLGEVICYSGVLKPSHHD</sequence>
<dbReference type="Pfam" id="PF13761">
    <property type="entry name" value="DUF4166"/>
    <property type="match status" value="1"/>
</dbReference>
<organism evidence="2 3">
    <name type="scientific">Rhodanobacter terrae</name>
    <dbReference type="NCBI Taxonomy" id="418647"/>
    <lineage>
        <taxon>Bacteria</taxon>
        <taxon>Pseudomonadati</taxon>
        <taxon>Pseudomonadota</taxon>
        <taxon>Gammaproteobacteria</taxon>
        <taxon>Lysobacterales</taxon>
        <taxon>Rhodanobacteraceae</taxon>
        <taxon>Rhodanobacter</taxon>
    </lineage>
</organism>
<name>A0ABW0T053_9GAMM</name>
<keyword evidence="3" id="KW-1185">Reference proteome</keyword>
<evidence type="ECO:0000313" key="2">
    <source>
        <dbReference type="EMBL" id="MFC5582472.1"/>
    </source>
</evidence>
<evidence type="ECO:0000313" key="3">
    <source>
        <dbReference type="Proteomes" id="UP001596111"/>
    </source>
</evidence>
<feature type="domain" description="DUF4166" evidence="1">
    <location>
        <begin position="18"/>
        <end position="179"/>
    </location>
</feature>
<evidence type="ECO:0000259" key="1">
    <source>
        <dbReference type="Pfam" id="PF13761"/>
    </source>
</evidence>
<dbReference type="EMBL" id="JBHSNG010000019">
    <property type="protein sequence ID" value="MFC5582472.1"/>
    <property type="molecule type" value="Genomic_DNA"/>
</dbReference>
<dbReference type="InterPro" id="IPR025311">
    <property type="entry name" value="DUF4166"/>
</dbReference>
<comment type="caution">
    <text evidence="2">The sequence shown here is derived from an EMBL/GenBank/DDBJ whole genome shotgun (WGS) entry which is preliminary data.</text>
</comment>
<protein>
    <submittedName>
        <fullName evidence="2">DUF4166 domain-containing protein</fullName>
    </submittedName>
</protein>
<accession>A0ABW0T053</accession>
<dbReference type="RefSeq" id="WP_377328592.1">
    <property type="nucleotide sequence ID" value="NZ_JBHSNG010000019.1"/>
</dbReference>
<dbReference type="Proteomes" id="UP001596111">
    <property type="component" value="Unassembled WGS sequence"/>
</dbReference>
<reference evidence="3" key="1">
    <citation type="journal article" date="2019" name="Int. J. Syst. Evol. Microbiol.">
        <title>The Global Catalogue of Microorganisms (GCM) 10K type strain sequencing project: providing services to taxonomists for standard genome sequencing and annotation.</title>
        <authorList>
            <consortium name="The Broad Institute Genomics Platform"/>
            <consortium name="The Broad Institute Genome Sequencing Center for Infectious Disease"/>
            <person name="Wu L."/>
            <person name="Ma J."/>
        </authorList>
    </citation>
    <scope>NUCLEOTIDE SEQUENCE [LARGE SCALE GENOMIC DNA]</scope>
    <source>
        <strain evidence="3">CGMCC 1.13587</strain>
    </source>
</reference>
<proteinExistence type="predicted"/>
<gene>
    <name evidence="2" type="ORF">ACFPPB_15230</name>
</gene>